<reference evidence="2 3" key="1">
    <citation type="submission" date="2019-10" db="EMBL/GenBank/DDBJ databases">
        <authorList>
            <person name="Palmer J.M."/>
        </authorList>
    </citation>
    <scope>NUCLEOTIDE SEQUENCE [LARGE SCALE GENOMIC DNA]</scope>
    <source>
        <strain evidence="2 3">TWF730</strain>
    </source>
</reference>
<sequence length="597" mass="65944">MSRTASTAKNSTLVVHGKSLMIGNRITQISTAMHERLGTAKKTLLPNSRLNGGRSPSTLPLRCVIHMRLALLFLALSLFPWALGSDVSPPAMANRSSVAPAALGSTVIFPSVTGIAFSSMNSPIQKEQCPCNLDNMALETKSRNKPRDPFNGNAALLFAYAQALANIIAPDMDTTDSRLALYLTPPFYPGITVEQPNPGPLMNYQLWQYADSLLPIDSPVWNYGGGSYFDFYGEYLSYASVNGSLKSDPTARNKMLHLFNQLKNAAKAVDKAKAAAIATYKQLAVQATGDRGTLPPELRNLTVWLEENATYRVSQENLNEITQLYNNARLEYYGPGVKEISDLLTKVAQAKEYLKPVEGDLNMPCTSSPQSWADRLKEARSGKSSTTQSSGDLFYKPKYSLNADYAQIVDFWSDEYRRDISLKTIFTLSLDDLSKVDIDWDTLGFPNIDKGRDEGISPKDTILSLQTKTQTLTPQVEEIVISATNFQTFNINRGSWDKSDFKACFPKLRADAPIRLTVPIVRPSRFLFAYGVQIEVRINGSEVREFAYGLDQMGAKSANLLGVTRGLQVKDNVVTTKTEDDTDPGYPYLLAVLGERL</sequence>
<gene>
    <name evidence="2" type="ORF">TWF730_006946</name>
</gene>
<evidence type="ECO:0000313" key="2">
    <source>
        <dbReference type="EMBL" id="KAK6360824.1"/>
    </source>
</evidence>
<accession>A0AAV9VIC2</accession>
<keyword evidence="1" id="KW-0472">Membrane</keyword>
<dbReference type="AlphaFoldDB" id="A0AAV9VIC2"/>
<name>A0AAV9VIC2_9PEZI</name>
<proteinExistence type="predicted"/>
<feature type="transmembrane region" description="Helical" evidence="1">
    <location>
        <begin position="150"/>
        <end position="169"/>
    </location>
</feature>
<comment type="caution">
    <text evidence="2">The sequence shown here is derived from an EMBL/GenBank/DDBJ whole genome shotgun (WGS) entry which is preliminary data.</text>
</comment>
<keyword evidence="1" id="KW-1133">Transmembrane helix</keyword>
<feature type="transmembrane region" description="Helical" evidence="1">
    <location>
        <begin position="98"/>
        <end position="117"/>
    </location>
</feature>
<dbReference type="Proteomes" id="UP001373714">
    <property type="component" value="Unassembled WGS sequence"/>
</dbReference>
<keyword evidence="1" id="KW-0812">Transmembrane</keyword>
<organism evidence="2 3">
    <name type="scientific">Orbilia blumenaviensis</name>
    <dbReference type="NCBI Taxonomy" id="1796055"/>
    <lineage>
        <taxon>Eukaryota</taxon>
        <taxon>Fungi</taxon>
        <taxon>Dikarya</taxon>
        <taxon>Ascomycota</taxon>
        <taxon>Pezizomycotina</taxon>
        <taxon>Orbiliomycetes</taxon>
        <taxon>Orbiliales</taxon>
        <taxon>Orbiliaceae</taxon>
        <taxon>Orbilia</taxon>
    </lineage>
</organism>
<feature type="transmembrane region" description="Helical" evidence="1">
    <location>
        <begin position="59"/>
        <end position="83"/>
    </location>
</feature>
<evidence type="ECO:0000313" key="3">
    <source>
        <dbReference type="Proteomes" id="UP001373714"/>
    </source>
</evidence>
<protein>
    <submittedName>
        <fullName evidence="2">Uncharacterized protein</fullName>
    </submittedName>
</protein>
<dbReference type="EMBL" id="JAVHNS010000003">
    <property type="protein sequence ID" value="KAK6360824.1"/>
    <property type="molecule type" value="Genomic_DNA"/>
</dbReference>
<keyword evidence="3" id="KW-1185">Reference proteome</keyword>
<evidence type="ECO:0000256" key="1">
    <source>
        <dbReference type="SAM" id="Phobius"/>
    </source>
</evidence>